<keyword evidence="1" id="KW-0812">Transmembrane</keyword>
<accession>M6CU93</accession>
<name>M6CU93_9LEPT</name>
<feature type="transmembrane region" description="Helical" evidence="1">
    <location>
        <begin position="30"/>
        <end position="49"/>
    </location>
</feature>
<keyword evidence="1" id="KW-0472">Membrane</keyword>
<reference evidence="2 3" key="1">
    <citation type="submission" date="2013-01" db="EMBL/GenBank/DDBJ databases">
        <authorList>
            <person name="Harkins D.M."/>
            <person name="Durkin A.S."/>
            <person name="Brinkac L.M."/>
            <person name="Haft D.H."/>
            <person name="Selengut J.D."/>
            <person name="Sanka R."/>
            <person name="DePew J."/>
            <person name="Purushe J."/>
            <person name="Galloway R.L."/>
            <person name="Vinetz J.M."/>
            <person name="Sutton G.G."/>
            <person name="Nierman W.C."/>
            <person name="Fouts D.E."/>
        </authorList>
    </citation>
    <scope>NUCLEOTIDE SEQUENCE [LARGE SCALE GENOMIC DNA]</scope>
    <source>
        <strain evidence="2 3">79601</strain>
    </source>
</reference>
<dbReference type="Proteomes" id="UP000011988">
    <property type="component" value="Unassembled WGS sequence"/>
</dbReference>
<protein>
    <submittedName>
        <fullName evidence="2">Uncharacterized protein</fullName>
    </submittedName>
</protein>
<proteinExistence type="predicted"/>
<organism evidence="2 3">
    <name type="scientific">Leptospira alstonii serovar Sichuan str. 79601</name>
    <dbReference type="NCBI Taxonomy" id="1218565"/>
    <lineage>
        <taxon>Bacteria</taxon>
        <taxon>Pseudomonadati</taxon>
        <taxon>Spirochaetota</taxon>
        <taxon>Spirochaetia</taxon>
        <taxon>Leptospirales</taxon>
        <taxon>Leptospiraceae</taxon>
        <taxon>Leptospira</taxon>
    </lineage>
</organism>
<evidence type="ECO:0000313" key="2">
    <source>
        <dbReference type="EMBL" id="EMJ94066.1"/>
    </source>
</evidence>
<evidence type="ECO:0000256" key="1">
    <source>
        <dbReference type="SAM" id="Phobius"/>
    </source>
</evidence>
<dbReference type="EMBL" id="ANIK01000058">
    <property type="protein sequence ID" value="EMJ94066.1"/>
    <property type="molecule type" value="Genomic_DNA"/>
</dbReference>
<keyword evidence="1" id="KW-1133">Transmembrane helix</keyword>
<dbReference type="AlphaFoldDB" id="M6CU93"/>
<gene>
    <name evidence="2" type="ORF">LEP1GSC194_2233</name>
</gene>
<comment type="caution">
    <text evidence="2">The sequence shown here is derived from an EMBL/GenBank/DDBJ whole genome shotgun (WGS) entry which is preliminary data.</text>
</comment>
<sequence>MNLESFNETSHNLSTVFIFLFYRKLNTIDYSFMLIITIGGWIFASMWAVSYRFEQK</sequence>
<evidence type="ECO:0000313" key="3">
    <source>
        <dbReference type="Proteomes" id="UP000011988"/>
    </source>
</evidence>